<gene>
    <name evidence="2" type="ORF">J7405_20855</name>
</gene>
<dbReference type="EMBL" id="JAGHXW010000087">
    <property type="protein sequence ID" value="MBO9761946.1"/>
    <property type="molecule type" value="Genomic_DNA"/>
</dbReference>
<proteinExistence type="predicted"/>
<dbReference type="AlphaFoldDB" id="A0A8I1XQS4"/>
<name>A0A8I1XQS4_XANMN</name>
<evidence type="ECO:0000256" key="1">
    <source>
        <dbReference type="SAM" id="Phobius"/>
    </source>
</evidence>
<dbReference type="Pfam" id="PF25631">
    <property type="entry name" value="Inovirus_capsid"/>
    <property type="match status" value="1"/>
</dbReference>
<protein>
    <submittedName>
        <fullName evidence="2">Capsid protein</fullName>
    </submittedName>
</protein>
<organism evidence="2 3">
    <name type="scientific">Xanthomonas manihotis</name>
    <dbReference type="NCBI Taxonomy" id="43353"/>
    <lineage>
        <taxon>Bacteria</taxon>
        <taxon>Pseudomonadati</taxon>
        <taxon>Pseudomonadota</taxon>
        <taxon>Gammaproteobacteria</taxon>
        <taxon>Lysobacterales</taxon>
        <taxon>Lysobacteraceae</taxon>
        <taxon>Xanthomonas</taxon>
    </lineage>
</organism>
<keyword evidence="1" id="KW-0472">Membrane</keyword>
<feature type="transmembrane region" description="Helical" evidence="1">
    <location>
        <begin position="6"/>
        <end position="29"/>
    </location>
</feature>
<comment type="caution">
    <text evidence="2">The sequence shown here is derived from an EMBL/GenBank/DDBJ whole genome shotgun (WGS) entry which is preliminary data.</text>
</comment>
<sequence length="42" mass="4053">MGDILSGLSAADAVTAVVGAAALIALVGFTKWGAKKVAGFFG</sequence>
<keyword evidence="1" id="KW-0812">Transmembrane</keyword>
<reference evidence="2" key="1">
    <citation type="submission" date="2021-03" db="EMBL/GenBank/DDBJ databases">
        <title>Molecular characterization of Xanthomonas species pathogenic on Araceae and the development of a triplex TaqMan assay for detection of X. phaseoli pv. dieffenbachiae.</title>
        <authorList>
            <person name="Van Der Wolf J."/>
            <person name="Krijger M."/>
            <person name="Mendes O."/>
            <person name="Brankovics B."/>
            <person name="Bonants P."/>
            <person name="Meekes E."/>
        </authorList>
    </citation>
    <scope>NUCLEOTIDE SEQUENCE</scope>
    <source>
        <strain evidence="2">NBC1264</strain>
    </source>
</reference>
<evidence type="ECO:0000313" key="2">
    <source>
        <dbReference type="EMBL" id="MBO9761946.1"/>
    </source>
</evidence>
<accession>A0A8I1XQS4</accession>
<dbReference type="Proteomes" id="UP000668572">
    <property type="component" value="Unassembled WGS sequence"/>
</dbReference>
<evidence type="ECO:0000313" key="3">
    <source>
        <dbReference type="Proteomes" id="UP000668572"/>
    </source>
</evidence>
<dbReference type="InterPro" id="IPR057886">
    <property type="entry name" value="Inovirus_capsid"/>
</dbReference>
<dbReference type="RefSeq" id="WP_015471906.1">
    <property type="nucleotide sequence ID" value="NZ_CP083575.1"/>
</dbReference>
<keyword evidence="1" id="KW-1133">Transmembrane helix</keyword>